<dbReference type="RefSeq" id="WP_283739077.1">
    <property type="nucleotide sequence ID" value="NZ_JASJEV010000001.1"/>
</dbReference>
<dbReference type="Proteomes" id="UP001321492">
    <property type="component" value="Unassembled WGS sequence"/>
</dbReference>
<dbReference type="InterPro" id="IPR024791">
    <property type="entry name" value="Cyt_c/ubiquinol_Oxase_su3"/>
</dbReference>
<reference evidence="9 10" key="1">
    <citation type="submission" date="2023-05" db="EMBL/GenBank/DDBJ databases">
        <title>Chelatococcus sp. nov., a moderately thermophilic bacterium isolated from hot spring microbial mat.</title>
        <authorList>
            <person name="Hu C.-J."/>
            <person name="Li W.-J."/>
        </authorList>
    </citation>
    <scope>NUCLEOTIDE SEQUENCE [LARGE SCALE GENOMIC DNA]</scope>
    <source>
        <strain evidence="9 10">SYSU G07232</strain>
    </source>
</reference>
<feature type="transmembrane region" description="Helical" evidence="7">
    <location>
        <begin position="157"/>
        <end position="178"/>
    </location>
</feature>
<keyword evidence="3 6" id="KW-0812">Transmembrane</keyword>
<dbReference type="InterPro" id="IPR013833">
    <property type="entry name" value="Cyt_c_oxidase_su3_a-hlx"/>
</dbReference>
<evidence type="ECO:0000313" key="10">
    <source>
        <dbReference type="Proteomes" id="UP001321492"/>
    </source>
</evidence>
<evidence type="ECO:0000256" key="5">
    <source>
        <dbReference type="ARBA" id="ARBA00023136"/>
    </source>
</evidence>
<proteinExistence type="inferred from homology"/>
<name>A0ABT7ACK0_9HYPH</name>
<organism evidence="9 10">
    <name type="scientific">Chelatococcus albus</name>
    <dbReference type="NCBI Taxonomy" id="3047466"/>
    <lineage>
        <taxon>Bacteria</taxon>
        <taxon>Pseudomonadati</taxon>
        <taxon>Pseudomonadota</taxon>
        <taxon>Alphaproteobacteria</taxon>
        <taxon>Hyphomicrobiales</taxon>
        <taxon>Chelatococcaceae</taxon>
        <taxon>Chelatococcus</taxon>
    </lineage>
</organism>
<evidence type="ECO:0000259" key="8">
    <source>
        <dbReference type="PROSITE" id="PS50253"/>
    </source>
</evidence>
<comment type="subcellular location">
    <subcellularLocation>
        <location evidence="6">Cell membrane</location>
        <topology evidence="6">Multi-pass membrane protein</topology>
    </subcellularLocation>
    <subcellularLocation>
        <location evidence="1">Membrane</location>
        <topology evidence="1">Multi-pass membrane protein</topology>
    </subcellularLocation>
</comment>
<keyword evidence="10" id="KW-1185">Reference proteome</keyword>
<dbReference type="Gene3D" id="1.20.120.80">
    <property type="entry name" value="Cytochrome c oxidase, subunit III, four-helix bundle"/>
    <property type="match status" value="1"/>
</dbReference>
<comment type="caution">
    <text evidence="9">The sequence shown here is derived from an EMBL/GenBank/DDBJ whole genome shotgun (WGS) entry which is preliminary data.</text>
</comment>
<keyword evidence="4 7" id="KW-1133">Transmembrane helix</keyword>
<dbReference type="PROSITE" id="PS50253">
    <property type="entry name" value="COX3"/>
    <property type="match status" value="1"/>
</dbReference>
<protein>
    <submittedName>
        <fullName evidence="9">Cytochrome c oxidase subunit 3</fullName>
    </submittedName>
</protein>
<accession>A0ABT7ACK0</accession>
<dbReference type="PANTHER" id="PTHR11403:SF10">
    <property type="entry name" value="CYTOCHROME C OXIDASE"/>
    <property type="match status" value="1"/>
</dbReference>
<comment type="similarity">
    <text evidence="2 6">Belongs to the cytochrome c oxidase subunit 3 family.</text>
</comment>
<keyword evidence="5 7" id="KW-0472">Membrane</keyword>
<feature type="transmembrane region" description="Helical" evidence="7">
    <location>
        <begin position="199"/>
        <end position="220"/>
    </location>
</feature>
<gene>
    <name evidence="9" type="ORF">QNA08_02470</name>
</gene>
<evidence type="ECO:0000256" key="1">
    <source>
        <dbReference type="ARBA" id="ARBA00004141"/>
    </source>
</evidence>
<evidence type="ECO:0000256" key="4">
    <source>
        <dbReference type="ARBA" id="ARBA00022989"/>
    </source>
</evidence>
<evidence type="ECO:0000256" key="6">
    <source>
        <dbReference type="RuleBase" id="RU003376"/>
    </source>
</evidence>
<dbReference type="EMBL" id="JASJEV010000001">
    <property type="protein sequence ID" value="MDJ1157101.1"/>
    <property type="molecule type" value="Genomic_DNA"/>
</dbReference>
<dbReference type="CDD" id="cd02865">
    <property type="entry name" value="Heme_Cu_Oxidase_III_2"/>
    <property type="match status" value="1"/>
</dbReference>
<sequence length="221" mass="23537">MSATVLFLAVIAIVVAWWLSQQRLTAKPWLEEGPVAHLPGQAEPALPAAKVGLVVFLAVVGILFALFTSAYLMRMHMGDWRPLPDPRVLWLNTGVLVVSSYALHRARAAAAGGDIGAVKTGLLAGGASALLFLAGQLWAWQQLAAGGYFLASNPANAFFYLITGVHGLHLAGGLVALGRTTAKAWRGGRAEEVLLSVELCATYWHFLLGVWLVLFALLLAT</sequence>
<dbReference type="PANTHER" id="PTHR11403">
    <property type="entry name" value="CYTOCHROME C OXIDASE SUBUNIT III"/>
    <property type="match status" value="1"/>
</dbReference>
<feature type="transmembrane region" description="Helical" evidence="7">
    <location>
        <begin position="129"/>
        <end position="151"/>
    </location>
</feature>
<evidence type="ECO:0000256" key="2">
    <source>
        <dbReference type="ARBA" id="ARBA00010581"/>
    </source>
</evidence>
<dbReference type="InterPro" id="IPR000298">
    <property type="entry name" value="Cyt_c_oxidase-like_su3"/>
</dbReference>
<dbReference type="Pfam" id="PF00510">
    <property type="entry name" value="COX3"/>
    <property type="match status" value="1"/>
</dbReference>
<evidence type="ECO:0000256" key="3">
    <source>
        <dbReference type="ARBA" id="ARBA00022692"/>
    </source>
</evidence>
<feature type="transmembrane region" description="Helical" evidence="7">
    <location>
        <begin position="50"/>
        <end position="73"/>
    </location>
</feature>
<evidence type="ECO:0000256" key="7">
    <source>
        <dbReference type="SAM" id="Phobius"/>
    </source>
</evidence>
<evidence type="ECO:0000313" key="9">
    <source>
        <dbReference type="EMBL" id="MDJ1157101.1"/>
    </source>
</evidence>
<feature type="domain" description="Heme-copper oxidase subunit III family profile" evidence="8">
    <location>
        <begin position="1"/>
        <end position="221"/>
    </location>
</feature>
<dbReference type="SUPFAM" id="SSF81452">
    <property type="entry name" value="Cytochrome c oxidase subunit III-like"/>
    <property type="match status" value="1"/>
</dbReference>
<dbReference type="InterPro" id="IPR035973">
    <property type="entry name" value="Cyt_c_oxidase_su3-like_sf"/>
</dbReference>